<accession>A0A106C2U0</accession>
<keyword evidence="2" id="KW-0540">Nuclease</keyword>
<evidence type="ECO:0000256" key="3">
    <source>
        <dbReference type="ARBA" id="ARBA00022801"/>
    </source>
</evidence>
<dbReference type="RefSeq" id="WP_059743738.1">
    <property type="nucleotide sequence ID" value="NZ_LRDC01000001.1"/>
</dbReference>
<comment type="similarity">
    <text evidence="1">Belongs to the EndA/NucM nuclease family.</text>
</comment>
<evidence type="ECO:0000256" key="2">
    <source>
        <dbReference type="ARBA" id="ARBA00022722"/>
    </source>
</evidence>
<sequence>MNLLKIGLLLFLLALSSTAIAAGNTSNDSFNKAKKMLEREVYQDHRVTIYCGAKFDAKKNIEAPTGFVTSKYIKRAKRVEWEHVVPAENFGRAFSEWRDGHKSCVDSKGKSFKGRKCAEKMNTEYRYMQADMHNLFPAIGAVNALRSNYNFTMLPSAVSDFGSCDMRIDDRKAQPPIAARGIIARTYMYMEQTYPKYKMSKQQRQLMQIWDKQDPVSKWECKRSKRIENLQGNADTVVDSRCKSVGL</sequence>
<gene>
    <name evidence="5" type="ORF">AWJ07_01165</name>
</gene>
<evidence type="ECO:0000256" key="4">
    <source>
        <dbReference type="SAM" id="SignalP"/>
    </source>
</evidence>
<dbReference type="SUPFAM" id="SSF54060">
    <property type="entry name" value="His-Me finger endonucleases"/>
    <property type="match status" value="1"/>
</dbReference>
<evidence type="ECO:0000313" key="6">
    <source>
        <dbReference type="Proteomes" id="UP000055702"/>
    </source>
</evidence>
<feature type="signal peptide" evidence="4">
    <location>
        <begin position="1"/>
        <end position="21"/>
    </location>
</feature>
<evidence type="ECO:0000313" key="5">
    <source>
        <dbReference type="EMBL" id="KVX03213.1"/>
    </source>
</evidence>
<reference evidence="5 6" key="1">
    <citation type="submission" date="2016-01" db="EMBL/GenBank/DDBJ databases">
        <title>Draft genome of the antarctic isolate Shewanella frigidimarina Ag06-30.</title>
        <authorList>
            <person name="Parmeciano Di Noto G."/>
            <person name="Vazquez S."/>
            <person name="Mac Cormack W."/>
            <person name="Iriarte A."/>
            <person name="Quiroga C."/>
        </authorList>
    </citation>
    <scope>NUCLEOTIDE SEQUENCE [LARGE SCALE GENOMIC DNA]</scope>
    <source>
        <strain evidence="5 6">Ag06-30</strain>
    </source>
</reference>
<dbReference type="Pfam" id="PF04231">
    <property type="entry name" value="Endonuclease_1"/>
    <property type="match status" value="1"/>
</dbReference>
<organism evidence="5">
    <name type="scientific">Shewanella frigidimarina</name>
    <dbReference type="NCBI Taxonomy" id="56812"/>
    <lineage>
        <taxon>Bacteria</taxon>
        <taxon>Pseudomonadati</taxon>
        <taxon>Pseudomonadota</taxon>
        <taxon>Gammaproteobacteria</taxon>
        <taxon>Alteromonadales</taxon>
        <taxon>Shewanellaceae</taxon>
        <taxon>Shewanella</taxon>
    </lineage>
</organism>
<dbReference type="AlphaFoldDB" id="A0A106C2U0"/>
<keyword evidence="3" id="KW-0378">Hydrolase</keyword>
<protein>
    <submittedName>
        <fullName evidence="5">Endonuclease I</fullName>
    </submittedName>
</protein>
<keyword evidence="4" id="KW-0732">Signal</keyword>
<keyword evidence="5" id="KW-0255">Endonuclease</keyword>
<dbReference type="PANTHER" id="PTHR33607:SF2">
    <property type="entry name" value="ENDONUCLEASE-1"/>
    <property type="match status" value="1"/>
</dbReference>
<proteinExistence type="inferred from homology"/>
<dbReference type="PANTHER" id="PTHR33607">
    <property type="entry name" value="ENDONUCLEASE-1"/>
    <property type="match status" value="1"/>
</dbReference>
<dbReference type="InterPro" id="IPR044925">
    <property type="entry name" value="His-Me_finger_sf"/>
</dbReference>
<evidence type="ECO:0000256" key="1">
    <source>
        <dbReference type="ARBA" id="ARBA00006429"/>
    </source>
</evidence>
<dbReference type="GO" id="GO:0004519">
    <property type="term" value="F:endonuclease activity"/>
    <property type="evidence" value="ECO:0007669"/>
    <property type="project" value="UniProtKB-KW"/>
</dbReference>
<dbReference type="Proteomes" id="UP000055702">
    <property type="component" value="Unassembled WGS sequence"/>
</dbReference>
<feature type="chain" id="PRO_5007126032" evidence="4">
    <location>
        <begin position="22"/>
        <end position="247"/>
    </location>
</feature>
<dbReference type="InterPro" id="IPR007346">
    <property type="entry name" value="Endonuclease-I"/>
</dbReference>
<name>A0A106C2U0_SHEFR</name>
<dbReference type="EMBL" id="LRDC01000001">
    <property type="protein sequence ID" value="KVX03213.1"/>
    <property type="molecule type" value="Genomic_DNA"/>
</dbReference>
<dbReference type="GO" id="GO:0016787">
    <property type="term" value="F:hydrolase activity"/>
    <property type="evidence" value="ECO:0007669"/>
    <property type="project" value="UniProtKB-KW"/>
</dbReference>
<comment type="caution">
    <text evidence="5">The sequence shown here is derived from an EMBL/GenBank/DDBJ whole genome shotgun (WGS) entry which is preliminary data.</text>
</comment>